<keyword evidence="3" id="KW-1185">Reference proteome</keyword>
<dbReference type="EMBL" id="JAUHHC010000002">
    <property type="protein sequence ID" value="MDN3920112.1"/>
    <property type="molecule type" value="Genomic_DNA"/>
</dbReference>
<accession>A0ABT8DP20</accession>
<dbReference type="Proteomes" id="UP001228044">
    <property type="component" value="Unassembled WGS sequence"/>
</dbReference>
<sequence>MNSIFSLLATGLLTLASIASAQSAGGAALLARYESLQPQLARSPFQRPLLLQSQGSDGAPQGDVYAVIAHPMSSVAPALQRPAQWCEVLLLQLNIKRCQPAENSLRLAIGQKSALLSAATQPLVFGFALGSATPDYLAVQLSAAEGPLGTRDYRLGLEAVPLPDGRSFVHMRYAYSNGTAARLATSAYLSTLGRNKVGFSITGHDARGQPIYVGGVQGVAERNAMRYFLAIEVVLDSLSLPPQQRLERRLRDWFAATERHALQLHEMELDEYLAMKRAEPGAR</sequence>
<evidence type="ECO:0000313" key="3">
    <source>
        <dbReference type="Proteomes" id="UP001228044"/>
    </source>
</evidence>
<gene>
    <name evidence="2" type="ORF">QWJ38_07450</name>
</gene>
<dbReference type="RefSeq" id="WP_290358425.1">
    <property type="nucleotide sequence ID" value="NZ_JAUHHC010000002.1"/>
</dbReference>
<proteinExistence type="predicted"/>
<name>A0ABT8DP20_9BURK</name>
<feature type="chain" id="PRO_5046155872" evidence="1">
    <location>
        <begin position="22"/>
        <end position="283"/>
    </location>
</feature>
<reference evidence="2 3" key="1">
    <citation type="submission" date="2023-06" db="EMBL/GenBank/DDBJ databases">
        <title>Pelomonas sp. PFR6 16S ribosomal RNA gene Genome sequencing and assembly.</title>
        <authorList>
            <person name="Woo H."/>
        </authorList>
    </citation>
    <scope>NUCLEOTIDE SEQUENCE [LARGE SCALE GENOMIC DNA]</scope>
    <source>
        <strain evidence="2 3">PFR6</strain>
    </source>
</reference>
<comment type="caution">
    <text evidence="2">The sequence shown here is derived from an EMBL/GenBank/DDBJ whole genome shotgun (WGS) entry which is preliminary data.</text>
</comment>
<organism evidence="2 3">
    <name type="scientific">Roseateles violae</name>
    <dbReference type="NCBI Taxonomy" id="3058042"/>
    <lineage>
        <taxon>Bacteria</taxon>
        <taxon>Pseudomonadati</taxon>
        <taxon>Pseudomonadota</taxon>
        <taxon>Betaproteobacteria</taxon>
        <taxon>Burkholderiales</taxon>
        <taxon>Sphaerotilaceae</taxon>
        <taxon>Roseateles</taxon>
    </lineage>
</organism>
<protein>
    <submittedName>
        <fullName evidence="2">Uncharacterized protein</fullName>
    </submittedName>
</protein>
<keyword evidence="1" id="KW-0732">Signal</keyword>
<feature type="signal peptide" evidence="1">
    <location>
        <begin position="1"/>
        <end position="21"/>
    </location>
</feature>
<evidence type="ECO:0000313" key="2">
    <source>
        <dbReference type="EMBL" id="MDN3920112.1"/>
    </source>
</evidence>
<evidence type="ECO:0000256" key="1">
    <source>
        <dbReference type="SAM" id="SignalP"/>
    </source>
</evidence>